<reference evidence="3" key="1">
    <citation type="journal article" date="2013" name="Science">
        <title>The Amborella genome and the evolution of flowering plants.</title>
        <authorList>
            <consortium name="Amborella Genome Project"/>
        </authorList>
    </citation>
    <scope>NUCLEOTIDE SEQUENCE [LARGE SCALE GENOMIC DNA]</scope>
</reference>
<dbReference type="OMA" id="EFGHDQK"/>
<comment type="similarity">
    <text evidence="1">Belongs to the ARG7 family.</text>
</comment>
<dbReference type="Gramene" id="ERN14799">
    <property type="protein sequence ID" value="ERN14799"/>
    <property type="gene ID" value="AMTR_s00032p00075540"/>
</dbReference>
<dbReference type="GO" id="GO:0009733">
    <property type="term" value="P:response to auxin"/>
    <property type="evidence" value="ECO:0007669"/>
    <property type="project" value="InterPro"/>
</dbReference>
<name>U5CXB2_AMBTC</name>
<gene>
    <name evidence="2" type="ORF">AMTR_s00032p00075540</name>
</gene>
<organism evidence="2 3">
    <name type="scientific">Amborella trichopoda</name>
    <dbReference type="NCBI Taxonomy" id="13333"/>
    <lineage>
        <taxon>Eukaryota</taxon>
        <taxon>Viridiplantae</taxon>
        <taxon>Streptophyta</taxon>
        <taxon>Embryophyta</taxon>
        <taxon>Tracheophyta</taxon>
        <taxon>Spermatophyta</taxon>
        <taxon>Magnoliopsida</taxon>
        <taxon>Amborellales</taxon>
        <taxon>Amborellaceae</taxon>
        <taxon>Amborella</taxon>
    </lineage>
</organism>
<accession>U5CXB2</accession>
<protein>
    <submittedName>
        <fullName evidence="2">Uncharacterized protein</fullName>
    </submittedName>
</protein>
<sequence>MAKKSLWPLLTKKEYTRLKADDDQREDEGGKGLVPLMVGKEKRERFLIPAKLLNHPLMVDLLEMAAHEYGYEQEGALKVPCTVEYFEVVMSKLMKGGS</sequence>
<dbReference type="eggNOG" id="ENOG502S8WQ">
    <property type="taxonomic scope" value="Eukaryota"/>
</dbReference>
<dbReference type="PANTHER" id="PTHR31374">
    <property type="entry name" value="AUXIN-INDUCED PROTEIN-LIKE-RELATED"/>
    <property type="match status" value="1"/>
</dbReference>
<proteinExistence type="inferred from homology"/>
<dbReference type="PANTHER" id="PTHR31374:SF198">
    <property type="entry name" value="AUXIN-RESPONSIVE PROTEIN SAUR72"/>
    <property type="match status" value="1"/>
</dbReference>
<dbReference type="InterPro" id="IPR003676">
    <property type="entry name" value="SAUR_fam"/>
</dbReference>
<evidence type="ECO:0000313" key="3">
    <source>
        <dbReference type="Proteomes" id="UP000017836"/>
    </source>
</evidence>
<dbReference type="Proteomes" id="UP000017836">
    <property type="component" value="Unassembled WGS sequence"/>
</dbReference>
<dbReference type="AlphaFoldDB" id="U5CXB2"/>
<dbReference type="Pfam" id="PF02519">
    <property type="entry name" value="Auxin_inducible"/>
    <property type="match status" value="1"/>
</dbReference>
<keyword evidence="3" id="KW-1185">Reference proteome</keyword>
<evidence type="ECO:0000256" key="1">
    <source>
        <dbReference type="ARBA" id="ARBA00006974"/>
    </source>
</evidence>
<evidence type="ECO:0000313" key="2">
    <source>
        <dbReference type="EMBL" id="ERN14799.1"/>
    </source>
</evidence>
<dbReference type="HOGENOM" id="CLU_098106_7_2_1"/>
<dbReference type="EMBL" id="KI392518">
    <property type="protein sequence ID" value="ERN14799.1"/>
    <property type="molecule type" value="Genomic_DNA"/>
</dbReference>